<proteinExistence type="predicted"/>
<accession>A0A9J6CS24</accession>
<organism evidence="1 2">
    <name type="scientific">Polypedilum vanderplanki</name>
    <name type="common">Sleeping chironomid midge</name>
    <dbReference type="NCBI Taxonomy" id="319348"/>
    <lineage>
        <taxon>Eukaryota</taxon>
        <taxon>Metazoa</taxon>
        <taxon>Ecdysozoa</taxon>
        <taxon>Arthropoda</taxon>
        <taxon>Hexapoda</taxon>
        <taxon>Insecta</taxon>
        <taxon>Pterygota</taxon>
        <taxon>Neoptera</taxon>
        <taxon>Endopterygota</taxon>
        <taxon>Diptera</taxon>
        <taxon>Nematocera</taxon>
        <taxon>Chironomoidea</taxon>
        <taxon>Chironomidae</taxon>
        <taxon>Chironominae</taxon>
        <taxon>Polypedilum</taxon>
        <taxon>Polypedilum</taxon>
    </lineage>
</organism>
<sequence length="243" mass="27691">MEQCFSMQQVILFCPTGGVDSYCTWKFTIHRSLNHNSNNEATTNQTATTNSFLTTTEDSHNHNIFPPVPMKLVRDHKATPPNFGPYYLHNELHNSIAQVISTTHHYITLSKLFRHPPQNAVFSHASSTSNIHMVLPASGPASSSLDVIGLESRGNSVIVEPKQLKVMMPPKLKLPGLQWSQQFRIRLYISNKITYTRFYQTSQSAAPRNLRNFQLNFSKAFTFFQIRVYNACDYPNHHHANIS</sequence>
<dbReference type="AlphaFoldDB" id="A0A9J6CS24"/>
<reference evidence="1" key="1">
    <citation type="submission" date="2021-03" db="EMBL/GenBank/DDBJ databases">
        <title>Chromosome level genome of the anhydrobiotic midge Polypedilum vanderplanki.</title>
        <authorList>
            <person name="Yoshida Y."/>
            <person name="Kikawada T."/>
            <person name="Gusev O."/>
        </authorList>
    </citation>
    <scope>NUCLEOTIDE SEQUENCE</scope>
    <source>
        <strain evidence="1">NIAS01</strain>
        <tissue evidence="1">Whole body or cell culture</tissue>
    </source>
</reference>
<dbReference type="EMBL" id="JADBJN010000001">
    <property type="protein sequence ID" value="KAG5685154.1"/>
    <property type="molecule type" value="Genomic_DNA"/>
</dbReference>
<gene>
    <name evidence="1" type="ORF">PVAND_014346</name>
</gene>
<protein>
    <submittedName>
        <fullName evidence="1">Uncharacterized protein</fullName>
    </submittedName>
</protein>
<name>A0A9J6CS24_POLVA</name>
<evidence type="ECO:0000313" key="2">
    <source>
        <dbReference type="Proteomes" id="UP001107558"/>
    </source>
</evidence>
<keyword evidence="2" id="KW-1185">Reference proteome</keyword>
<dbReference type="Proteomes" id="UP001107558">
    <property type="component" value="Chromosome 1"/>
</dbReference>
<comment type="caution">
    <text evidence="1">The sequence shown here is derived from an EMBL/GenBank/DDBJ whole genome shotgun (WGS) entry which is preliminary data.</text>
</comment>
<evidence type="ECO:0000313" key="1">
    <source>
        <dbReference type="EMBL" id="KAG5685154.1"/>
    </source>
</evidence>